<proteinExistence type="predicted"/>
<dbReference type="EMBL" id="MIKG01000004">
    <property type="protein sequence ID" value="RAO67106.1"/>
    <property type="molecule type" value="Genomic_DNA"/>
</dbReference>
<gene>
    <name evidence="1" type="ORF">BHQ10_003118</name>
</gene>
<evidence type="ECO:0000313" key="1">
    <source>
        <dbReference type="EMBL" id="RAO67106.1"/>
    </source>
</evidence>
<protein>
    <submittedName>
        <fullName evidence="1">Uncharacterized protein</fullName>
    </submittedName>
</protein>
<name>A0A364KU73_TALAM</name>
<evidence type="ECO:0000313" key="2">
    <source>
        <dbReference type="Proteomes" id="UP000249363"/>
    </source>
</evidence>
<dbReference type="OrthoDB" id="4851849at2759"/>
<accession>A0A364KU73</accession>
<dbReference type="Proteomes" id="UP000249363">
    <property type="component" value="Unassembled WGS sequence"/>
</dbReference>
<dbReference type="GeneID" id="63792334"/>
<sequence>MKSTTQSPPAGPRPKWAADETDFYTKANFLRAFGEYHDESNHDPDVNVEDPAMANRAEDEGNILKLLQAYLKGVAYLCDVKKGGTTVSANGIDQNLKLYIAANTNLHSSVKIFVVKVLTKTDILSRPTKVVVREILEEAVKMAWRRGGFYVKQLGRFWGVCRASLESQFRGESLDSRYM</sequence>
<organism evidence="1 2">
    <name type="scientific">Talaromyces amestolkiae</name>
    <dbReference type="NCBI Taxonomy" id="1196081"/>
    <lineage>
        <taxon>Eukaryota</taxon>
        <taxon>Fungi</taxon>
        <taxon>Dikarya</taxon>
        <taxon>Ascomycota</taxon>
        <taxon>Pezizomycotina</taxon>
        <taxon>Eurotiomycetes</taxon>
        <taxon>Eurotiomycetidae</taxon>
        <taxon>Eurotiales</taxon>
        <taxon>Trichocomaceae</taxon>
        <taxon>Talaromyces</taxon>
        <taxon>Talaromyces sect. Talaromyces</taxon>
    </lineage>
</organism>
<keyword evidence="2" id="KW-1185">Reference proteome</keyword>
<comment type="caution">
    <text evidence="1">The sequence shown here is derived from an EMBL/GenBank/DDBJ whole genome shotgun (WGS) entry which is preliminary data.</text>
</comment>
<dbReference type="RefSeq" id="XP_040731622.1">
    <property type="nucleotide sequence ID" value="XM_040875339.1"/>
</dbReference>
<dbReference type="AlphaFoldDB" id="A0A364KU73"/>
<reference evidence="1 2" key="1">
    <citation type="journal article" date="2017" name="Biotechnol. Biofuels">
        <title>Differential beta-glucosidase expression as a function of carbon source availability in Talaromyces amestolkiae: a genomic and proteomic approach.</title>
        <authorList>
            <person name="de Eugenio L.I."/>
            <person name="Mendez-Liter J.A."/>
            <person name="Nieto-Dominguez M."/>
            <person name="Alonso L."/>
            <person name="Gil-Munoz J."/>
            <person name="Barriuso J."/>
            <person name="Prieto A."/>
            <person name="Martinez M.J."/>
        </authorList>
    </citation>
    <scope>NUCLEOTIDE SEQUENCE [LARGE SCALE GENOMIC DNA]</scope>
    <source>
        <strain evidence="1 2">CIB</strain>
    </source>
</reference>